<evidence type="ECO:0000313" key="2">
    <source>
        <dbReference type="Proteomes" id="UP001300692"/>
    </source>
</evidence>
<dbReference type="RefSeq" id="WP_264139359.1">
    <property type="nucleotide sequence ID" value="NZ_JAOYOD010000001.1"/>
</dbReference>
<dbReference type="InterPro" id="IPR027417">
    <property type="entry name" value="P-loop_NTPase"/>
</dbReference>
<organism evidence="1 2">
    <name type="scientific">Reichenbachiella ulvae</name>
    <dbReference type="NCBI Taxonomy" id="2980104"/>
    <lineage>
        <taxon>Bacteria</taxon>
        <taxon>Pseudomonadati</taxon>
        <taxon>Bacteroidota</taxon>
        <taxon>Cytophagia</taxon>
        <taxon>Cytophagales</taxon>
        <taxon>Reichenbachiellaceae</taxon>
        <taxon>Reichenbachiella</taxon>
    </lineage>
</organism>
<keyword evidence="2" id="KW-1185">Reference proteome</keyword>
<gene>
    <name evidence="1" type="ORF">N7U62_17530</name>
</gene>
<evidence type="ECO:0000313" key="1">
    <source>
        <dbReference type="EMBL" id="MCV9388490.1"/>
    </source>
</evidence>
<accession>A0ABT3CXQ7</accession>
<dbReference type="Proteomes" id="UP001300692">
    <property type="component" value="Unassembled WGS sequence"/>
</dbReference>
<name>A0ABT3CXQ7_9BACT</name>
<dbReference type="SUPFAM" id="SSF52540">
    <property type="entry name" value="P-loop containing nucleoside triphosphate hydrolases"/>
    <property type="match status" value="1"/>
</dbReference>
<reference evidence="1 2" key="1">
    <citation type="submission" date="2022-10" db="EMBL/GenBank/DDBJ databases">
        <title>Comparative genomics and taxonomic characterization of three novel marine species of genus Reichenbachiella exhibiting antioxidant and polysaccharide degradation activities.</title>
        <authorList>
            <person name="Muhammad N."/>
            <person name="Lee Y.-J."/>
            <person name="Ko J."/>
            <person name="Kim S.-G."/>
        </authorList>
    </citation>
    <scope>NUCLEOTIDE SEQUENCE [LARGE SCALE GENOMIC DNA]</scope>
    <source>
        <strain evidence="1 2">ABR2-5</strain>
    </source>
</reference>
<dbReference type="EMBL" id="JAOYOD010000001">
    <property type="protein sequence ID" value="MCV9388490.1"/>
    <property type="molecule type" value="Genomic_DNA"/>
</dbReference>
<comment type="caution">
    <text evidence="1">The sequence shown here is derived from an EMBL/GenBank/DDBJ whole genome shotgun (WGS) entry which is preliminary data.</text>
</comment>
<protein>
    <recommendedName>
        <fullName evidence="3">Sulfotransferase family protein</fullName>
    </recommendedName>
</protein>
<sequence>MEFLYELKLWTYNKPEIYFLFRKLFLKENGLEFGKLTRIVIEGFPRSANTYSVVVVEEFLKNKVHIAHHLHNPCQIICGLKNNISCYLLIRKPVDAISSYVIRNNVSVRYGLKDYIRFYDTLINYKERLHVIEFEKLINNPRLIVDDLIITQGDIIKKDLGREVDNEEIFTQIEEISVKNFSKLSEKEVARPSEGRQKLKQRVIDEIYSKKYEFLLERANALYKAFTKK</sequence>
<evidence type="ECO:0008006" key="3">
    <source>
        <dbReference type="Google" id="ProtNLM"/>
    </source>
</evidence>
<proteinExistence type="predicted"/>